<accession>A0A2G9GR34</accession>
<keyword evidence="3 6" id="KW-0812">Transmembrane</keyword>
<proteinExistence type="inferred from homology"/>
<feature type="transmembrane region" description="Helical" evidence="6">
    <location>
        <begin position="130"/>
        <end position="150"/>
    </location>
</feature>
<evidence type="ECO:0000256" key="5">
    <source>
        <dbReference type="ARBA" id="ARBA00023136"/>
    </source>
</evidence>
<feature type="transmembrane region" description="Helical" evidence="6">
    <location>
        <begin position="94"/>
        <end position="118"/>
    </location>
</feature>
<name>A0A2G9GR34_9LAMI</name>
<evidence type="ECO:0000313" key="8">
    <source>
        <dbReference type="EMBL" id="PIN07729.1"/>
    </source>
</evidence>
<feature type="transmembrane region" description="Helical" evidence="6">
    <location>
        <begin position="7"/>
        <end position="25"/>
    </location>
</feature>
<dbReference type="GO" id="GO:0022857">
    <property type="term" value="F:transmembrane transporter activity"/>
    <property type="evidence" value="ECO:0007669"/>
    <property type="project" value="InterPro"/>
</dbReference>
<evidence type="ECO:0000313" key="9">
    <source>
        <dbReference type="Proteomes" id="UP000231279"/>
    </source>
</evidence>
<keyword evidence="9" id="KW-1185">Reference proteome</keyword>
<evidence type="ECO:0000256" key="2">
    <source>
        <dbReference type="ARBA" id="ARBA00007635"/>
    </source>
</evidence>
<comment type="caution">
    <text evidence="8">The sequence shown here is derived from an EMBL/GenBank/DDBJ whole genome shotgun (WGS) entry which is preliminary data.</text>
</comment>
<dbReference type="PANTHER" id="PTHR31218">
    <property type="entry name" value="WAT1-RELATED PROTEIN"/>
    <property type="match status" value="1"/>
</dbReference>
<evidence type="ECO:0000256" key="4">
    <source>
        <dbReference type="ARBA" id="ARBA00022989"/>
    </source>
</evidence>
<keyword evidence="4 6" id="KW-1133">Transmembrane helix</keyword>
<feature type="transmembrane region" description="Helical" evidence="6">
    <location>
        <begin position="271"/>
        <end position="291"/>
    </location>
</feature>
<dbReference type="GO" id="GO:0016020">
    <property type="term" value="C:membrane"/>
    <property type="evidence" value="ECO:0007669"/>
    <property type="project" value="UniProtKB-SubCell"/>
</dbReference>
<evidence type="ECO:0000256" key="1">
    <source>
        <dbReference type="ARBA" id="ARBA00004141"/>
    </source>
</evidence>
<sequence length="358" mass="39221">MEKHYKAYVAVILIQCSFAGMILLSKEAMSSGMKPSVFLAYRQAFATVALLPFALFFQSKESPPLTWSGLCKIFFISSLGLALSFNLYLAGLEYISATFGTAILSIVPALVFIMAVCLRIENLAITKWHGIAKILGTILGLSGAMAFTFYKGPPLYSASTNSHHEGHHSSKQEWIKGSFLSIVAQVFYAFWLTMQAPLLKKYKGKLRLTILQCGFSCITATIYAAAMERNLSSWKLGWNISLLSVIYCGVIVTGVTYWLQAWVIEKKGPVFSAVFSPLSLILAAIFSALFLKEILRWGSVLGGGLLVGGLYSFLWGKNKEAHSEAQQQSVYSIEEAPLEGISTSTSPNERAGDGYTEC</sequence>
<feature type="domain" description="EamA" evidence="7">
    <location>
        <begin position="176"/>
        <end position="312"/>
    </location>
</feature>
<feature type="transmembrane region" description="Helical" evidence="6">
    <location>
        <begin position="297"/>
        <end position="316"/>
    </location>
</feature>
<dbReference type="Proteomes" id="UP000231279">
    <property type="component" value="Unassembled WGS sequence"/>
</dbReference>
<dbReference type="AlphaFoldDB" id="A0A2G9GR34"/>
<gene>
    <name evidence="8" type="ORF">CDL12_19700</name>
</gene>
<feature type="transmembrane region" description="Helical" evidence="6">
    <location>
        <begin position="69"/>
        <end position="88"/>
    </location>
</feature>
<keyword evidence="5 6" id="KW-0472">Membrane</keyword>
<dbReference type="EMBL" id="NKXS01004001">
    <property type="protein sequence ID" value="PIN07729.1"/>
    <property type="molecule type" value="Genomic_DNA"/>
</dbReference>
<comment type="subcellular location">
    <subcellularLocation>
        <location evidence="1 6">Membrane</location>
        <topology evidence="1 6">Multi-pass membrane protein</topology>
    </subcellularLocation>
</comment>
<feature type="transmembrane region" description="Helical" evidence="6">
    <location>
        <begin position="37"/>
        <end position="57"/>
    </location>
</feature>
<dbReference type="InterPro" id="IPR000620">
    <property type="entry name" value="EamA_dom"/>
</dbReference>
<dbReference type="InterPro" id="IPR037185">
    <property type="entry name" value="EmrE-like"/>
</dbReference>
<dbReference type="Pfam" id="PF00892">
    <property type="entry name" value="EamA"/>
    <property type="match status" value="2"/>
</dbReference>
<comment type="similarity">
    <text evidence="2 6">Belongs to the drug/metabolite transporter (DMT) superfamily. Plant drug/metabolite exporter (P-DME) (TC 2.A.7.4) family.</text>
</comment>
<reference evidence="9" key="1">
    <citation type="journal article" date="2018" name="Gigascience">
        <title>Genome assembly of the Pink Ipe (Handroanthus impetiginosus, Bignoniaceae), a highly valued, ecologically keystone Neotropical timber forest tree.</title>
        <authorList>
            <person name="Silva-Junior O.B."/>
            <person name="Grattapaglia D."/>
            <person name="Novaes E."/>
            <person name="Collevatti R.G."/>
        </authorList>
    </citation>
    <scope>NUCLEOTIDE SEQUENCE [LARGE SCALE GENOMIC DNA]</scope>
    <source>
        <strain evidence="9">cv. UFG-1</strain>
    </source>
</reference>
<dbReference type="SUPFAM" id="SSF103481">
    <property type="entry name" value="Multidrug resistance efflux transporter EmrE"/>
    <property type="match status" value="2"/>
</dbReference>
<evidence type="ECO:0000256" key="6">
    <source>
        <dbReference type="RuleBase" id="RU363077"/>
    </source>
</evidence>
<evidence type="ECO:0000256" key="3">
    <source>
        <dbReference type="ARBA" id="ARBA00022692"/>
    </source>
</evidence>
<feature type="transmembrane region" description="Helical" evidence="6">
    <location>
        <begin position="206"/>
        <end position="226"/>
    </location>
</feature>
<dbReference type="InterPro" id="IPR030184">
    <property type="entry name" value="WAT1-related"/>
</dbReference>
<feature type="transmembrane region" description="Helical" evidence="6">
    <location>
        <begin position="238"/>
        <end position="259"/>
    </location>
</feature>
<organism evidence="8 9">
    <name type="scientific">Handroanthus impetiginosus</name>
    <dbReference type="NCBI Taxonomy" id="429701"/>
    <lineage>
        <taxon>Eukaryota</taxon>
        <taxon>Viridiplantae</taxon>
        <taxon>Streptophyta</taxon>
        <taxon>Embryophyta</taxon>
        <taxon>Tracheophyta</taxon>
        <taxon>Spermatophyta</taxon>
        <taxon>Magnoliopsida</taxon>
        <taxon>eudicotyledons</taxon>
        <taxon>Gunneridae</taxon>
        <taxon>Pentapetalae</taxon>
        <taxon>asterids</taxon>
        <taxon>lamiids</taxon>
        <taxon>Lamiales</taxon>
        <taxon>Bignoniaceae</taxon>
        <taxon>Crescentiina</taxon>
        <taxon>Tabebuia alliance</taxon>
        <taxon>Handroanthus</taxon>
    </lineage>
</organism>
<feature type="domain" description="EamA" evidence="7">
    <location>
        <begin position="7"/>
        <end position="141"/>
    </location>
</feature>
<evidence type="ECO:0000259" key="7">
    <source>
        <dbReference type="Pfam" id="PF00892"/>
    </source>
</evidence>
<protein>
    <recommendedName>
        <fullName evidence="6">WAT1-related protein</fullName>
    </recommendedName>
</protein>
<feature type="transmembrane region" description="Helical" evidence="6">
    <location>
        <begin position="174"/>
        <end position="194"/>
    </location>
</feature>
<dbReference type="OrthoDB" id="1728340at2759"/>